<feature type="transmembrane region" description="Helical" evidence="1">
    <location>
        <begin position="40"/>
        <end position="67"/>
    </location>
</feature>
<evidence type="ECO:0000256" key="1">
    <source>
        <dbReference type="SAM" id="Phobius"/>
    </source>
</evidence>
<proteinExistence type="predicted"/>
<dbReference type="EMBL" id="JAGINW010000001">
    <property type="protein sequence ID" value="MBP2324496.1"/>
    <property type="molecule type" value="Genomic_DNA"/>
</dbReference>
<sequence>MTVLLWLLLSLAVICTLGVVGGMVYASVRSVRGGTNLDYALIAVGGVTLFVDLIGGAAGIVLAAGVLDDPGARTLAGLSLAGDPAEADAARMVARLVGGAVLGFCLLQILLIV</sequence>
<protein>
    <submittedName>
        <fullName evidence="2">Uncharacterized protein</fullName>
    </submittedName>
</protein>
<name>A0ABS4TJ93_9PSEU</name>
<evidence type="ECO:0000313" key="3">
    <source>
        <dbReference type="Proteomes" id="UP001519332"/>
    </source>
</evidence>
<dbReference type="Proteomes" id="UP001519332">
    <property type="component" value="Unassembled WGS sequence"/>
</dbReference>
<reference evidence="2 3" key="1">
    <citation type="submission" date="2021-03" db="EMBL/GenBank/DDBJ databases">
        <title>Sequencing the genomes of 1000 actinobacteria strains.</title>
        <authorList>
            <person name="Klenk H.-P."/>
        </authorList>
    </citation>
    <scope>NUCLEOTIDE SEQUENCE [LARGE SCALE GENOMIC DNA]</scope>
    <source>
        <strain evidence="2 3">DSM 46670</strain>
    </source>
</reference>
<feature type="transmembrane region" description="Helical" evidence="1">
    <location>
        <begin position="92"/>
        <end position="112"/>
    </location>
</feature>
<evidence type="ECO:0000313" key="2">
    <source>
        <dbReference type="EMBL" id="MBP2324496.1"/>
    </source>
</evidence>
<keyword evidence="3" id="KW-1185">Reference proteome</keyword>
<organism evidence="2 3">
    <name type="scientific">Kibdelosporangium banguiense</name>
    <dbReference type="NCBI Taxonomy" id="1365924"/>
    <lineage>
        <taxon>Bacteria</taxon>
        <taxon>Bacillati</taxon>
        <taxon>Actinomycetota</taxon>
        <taxon>Actinomycetes</taxon>
        <taxon>Pseudonocardiales</taxon>
        <taxon>Pseudonocardiaceae</taxon>
        <taxon>Kibdelosporangium</taxon>
    </lineage>
</organism>
<accession>A0ABS4TJ93</accession>
<keyword evidence="1" id="KW-0812">Transmembrane</keyword>
<keyword evidence="1" id="KW-0472">Membrane</keyword>
<comment type="caution">
    <text evidence="2">The sequence shown here is derived from an EMBL/GenBank/DDBJ whole genome shotgun (WGS) entry which is preliminary data.</text>
</comment>
<dbReference type="RefSeq" id="WP_209641824.1">
    <property type="nucleotide sequence ID" value="NZ_JAGINW010000001.1"/>
</dbReference>
<feature type="transmembrane region" description="Helical" evidence="1">
    <location>
        <begin position="6"/>
        <end position="28"/>
    </location>
</feature>
<gene>
    <name evidence="2" type="ORF">JOF56_004881</name>
</gene>
<keyword evidence="1" id="KW-1133">Transmembrane helix</keyword>